<evidence type="ECO:0000313" key="2">
    <source>
        <dbReference type="EMBL" id="GMN66811.1"/>
    </source>
</evidence>
<comment type="caution">
    <text evidence="2">The sequence shown here is derived from an EMBL/GenBank/DDBJ whole genome shotgun (WGS) entry which is preliminary data.</text>
</comment>
<dbReference type="Proteomes" id="UP001187192">
    <property type="component" value="Unassembled WGS sequence"/>
</dbReference>
<name>A0AA88E6N7_FICCA</name>
<feature type="region of interest" description="Disordered" evidence="1">
    <location>
        <begin position="163"/>
        <end position="182"/>
    </location>
</feature>
<reference evidence="2" key="1">
    <citation type="submission" date="2023-07" db="EMBL/GenBank/DDBJ databases">
        <title>draft genome sequence of fig (Ficus carica).</title>
        <authorList>
            <person name="Takahashi T."/>
            <person name="Nishimura K."/>
        </authorList>
    </citation>
    <scope>NUCLEOTIDE SEQUENCE</scope>
</reference>
<organism evidence="2 6">
    <name type="scientific">Ficus carica</name>
    <name type="common">Common fig</name>
    <dbReference type="NCBI Taxonomy" id="3494"/>
    <lineage>
        <taxon>Eukaryota</taxon>
        <taxon>Viridiplantae</taxon>
        <taxon>Streptophyta</taxon>
        <taxon>Embryophyta</taxon>
        <taxon>Tracheophyta</taxon>
        <taxon>Spermatophyta</taxon>
        <taxon>Magnoliopsida</taxon>
        <taxon>eudicotyledons</taxon>
        <taxon>Gunneridae</taxon>
        <taxon>Pentapetalae</taxon>
        <taxon>rosids</taxon>
        <taxon>fabids</taxon>
        <taxon>Rosales</taxon>
        <taxon>Moraceae</taxon>
        <taxon>Ficeae</taxon>
        <taxon>Ficus</taxon>
    </lineage>
</organism>
<dbReference type="EMBL" id="BTGU01000368">
    <property type="protein sequence ID" value="GMN66811.1"/>
    <property type="molecule type" value="Genomic_DNA"/>
</dbReference>
<dbReference type="EMBL" id="BTGU01000371">
    <property type="protein sequence ID" value="GMN66846.1"/>
    <property type="molecule type" value="Genomic_DNA"/>
</dbReference>
<protein>
    <submittedName>
        <fullName evidence="2">Uncharacterized protein</fullName>
    </submittedName>
</protein>
<feature type="region of interest" description="Disordered" evidence="1">
    <location>
        <begin position="1"/>
        <end position="36"/>
    </location>
</feature>
<gene>
    <name evidence="2" type="ORF">TIFTF001_035879</name>
    <name evidence="3" type="ORF">TIFTF001_035885</name>
    <name evidence="4" type="ORF">TIFTF001_035901</name>
    <name evidence="5" type="ORF">TIFTF001_035907</name>
</gene>
<evidence type="ECO:0000313" key="4">
    <source>
        <dbReference type="EMBL" id="GMN66833.1"/>
    </source>
</evidence>
<sequence length="182" mass="19929">MPEISGETAAGKDEGAQGEVEEGEVTGEARVAEDVVVIDEPVTPVDNLQTEQPVPTDHQPTSVDNIFIFLWAWGCPYYWSRDPVRGPRTCGLEVYQSRLVERSCSGNFFGWLGCSLERPKSNSGRYPKQEPFPWSRTSRLGPTLAPPLVGLGVPWNDPSPTLVGIQNEDPFPGPGTSGLRVY</sequence>
<evidence type="ECO:0000313" key="5">
    <source>
        <dbReference type="EMBL" id="GMN66846.1"/>
    </source>
</evidence>
<evidence type="ECO:0000313" key="3">
    <source>
        <dbReference type="EMBL" id="GMN66824.1"/>
    </source>
</evidence>
<evidence type="ECO:0000313" key="6">
    <source>
        <dbReference type="Proteomes" id="UP001187192"/>
    </source>
</evidence>
<accession>A0AA88E6N7</accession>
<proteinExistence type="predicted"/>
<evidence type="ECO:0000256" key="1">
    <source>
        <dbReference type="SAM" id="MobiDB-lite"/>
    </source>
</evidence>
<dbReference type="EMBL" id="BTGU01000369">
    <property type="protein sequence ID" value="GMN66824.1"/>
    <property type="molecule type" value="Genomic_DNA"/>
</dbReference>
<dbReference type="EMBL" id="BTGU01000370">
    <property type="protein sequence ID" value="GMN66833.1"/>
    <property type="molecule type" value="Genomic_DNA"/>
</dbReference>
<keyword evidence="6" id="KW-1185">Reference proteome</keyword>
<dbReference type="AlphaFoldDB" id="A0AA88E6N7"/>